<protein>
    <submittedName>
        <fullName evidence="2">Type 12 methyltransferase</fullName>
    </submittedName>
</protein>
<accession>A0ABQ1I5K2</accession>
<dbReference type="InterPro" id="IPR041698">
    <property type="entry name" value="Methyltransf_25"/>
</dbReference>
<gene>
    <name evidence="2" type="ORF">GCM10007414_30920</name>
</gene>
<dbReference type="Gene3D" id="3.40.50.150">
    <property type="entry name" value="Vaccinia Virus protein VP39"/>
    <property type="match status" value="1"/>
</dbReference>
<reference evidence="3" key="1">
    <citation type="journal article" date="2019" name="Int. J. Syst. Evol. Microbiol.">
        <title>The Global Catalogue of Microorganisms (GCM) 10K type strain sequencing project: providing services to taxonomists for standard genome sequencing and annotation.</title>
        <authorList>
            <consortium name="The Broad Institute Genomics Platform"/>
            <consortium name="The Broad Institute Genome Sequencing Center for Infectious Disease"/>
            <person name="Wu L."/>
            <person name="Ma J."/>
        </authorList>
    </citation>
    <scope>NUCLEOTIDE SEQUENCE [LARGE SCALE GENOMIC DNA]</scope>
    <source>
        <strain evidence="3">CGMCC 1.10131</strain>
    </source>
</reference>
<evidence type="ECO:0000259" key="1">
    <source>
        <dbReference type="Pfam" id="PF13649"/>
    </source>
</evidence>
<feature type="domain" description="Methyltransferase" evidence="1">
    <location>
        <begin position="53"/>
        <end position="146"/>
    </location>
</feature>
<organism evidence="2 3">
    <name type="scientific">Agarivorans gilvus</name>
    <dbReference type="NCBI Taxonomy" id="680279"/>
    <lineage>
        <taxon>Bacteria</taxon>
        <taxon>Pseudomonadati</taxon>
        <taxon>Pseudomonadota</taxon>
        <taxon>Gammaproteobacteria</taxon>
        <taxon>Alteromonadales</taxon>
        <taxon>Alteromonadaceae</taxon>
        <taxon>Agarivorans</taxon>
    </lineage>
</organism>
<dbReference type="Pfam" id="PF13649">
    <property type="entry name" value="Methyltransf_25"/>
    <property type="match status" value="1"/>
</dbReference>
<comment type="caution">
    <text evidence="2">The sequence shown here is derived from an EMBL/GenBank/DDBJ whole genome shotgun (WGS) entry which is preliminary data.</text>
</comment>
<dbReference type="EMBL" id="BMDY01000021">
    <property type="protein sequence ID" value="GGB15273.1"/>
    <property type="molecule type" value="Genomic_DNA"/>
</dbReference>
<dbReference type="CDD" id="cd02440">
    <property type="entry name" value="AdoMet_MTases"/>
    <property type="match status" value="1"/>
</dbReference>
<name>A0ABQ1I5K2_9ALTE</name>
<dbReference type="GO" id="GO:0008168">
    <property type="term" value="F:methyltransferase activity"/>
    <property type="evidence" value="ECO:0007669"/>
    <property type="project" value="UniProtKB-KW"/>
</dbReference>
<dbReference type="Proteomes" id="UP000651977">
    <property type="component" value="Unassembled WGS sequence"/>
</dbReference>
<keyword evidence="2" id="KW-0489">Methyltransferase</keyword>
<dbReference type="GO" id="GO:0032259">
    <property type="term" value="P:methylation"/>
    <property type="evidence" value="ECO:0007669"/>
    <property type="project" value="UniProtKB-KW"/>
</dbReference>
<sequence>MDYLAINKAAWDKRAALHLDTEFYDVAGFMAGNSSLKSIERELMGDVSGKKLLHLQCHFGLDSLSWARLGAEVTAVDLSSEAIKQAEQLAEKTGLQAEFICQDVYGYGEQSQAIHDWVFASYGALCWLPDIERWAQVVAANLKPGGQLCLVEFHPVHDLLSGYGYFHREQADLDEEGSYTEVEGDEESPMLTWGHPLSDVLNALIKAGLSIEQVHEYDYSPYDCFEDLSQRAEGEFVYEHEHYNSPLVYSIVARKN</sequence>
<keyword evidence="3" id="KW-1185">Reference proteome</keyword>
<dbReference type="RefSeq" id="WP_055734633.1">
    <property type="nucleotide sequence ID" value="NZ_BMDY01000021.1"/>
</dbReference>
<dbReference type="InterPro" id="IPR029063">
    <property type="entry name" value="SAM-dependent_MTases_sf"/>
</dbReference>
<dbReference type="SUPFAM" id="SSF53335">
    <property type="entry name" value="S-adenosyl-L-methionine-dependent methyltransferases"/>
    <property type="match status" value="1"/>
</dbReference>
<evidence type="ECO:0000313" key="2">
    <source>
        <dbReference type="EMBL" id="GGB15273.1"/>
    </source>
</evidence>
<proteinExistence type="predicted"/>
<keyword evidence="2" id="KW-0808">Transferase</keyword>
<evidence type="ECO:0000313" key="3">
    <source>
        <dbReference type="Proteomes" id="UP000651977"/>
    </source>
</evidence>